<dbReference type="GO" id="GO:0005886">
    <property type="term" value="C:plasma membrane"/>
    <property type="evidence" value="ECO:0007669"/>
    <property type="project" value="UniProtKB-SubCell"/>
</dbReference>
<keyword evidence="4" id="KW-1133">Transmembrane helix</keyword>
<dbReference type="GO" id="GO:0016755">
    <property type="term" value="F:aminoacyltransferase activity"/>
    <property type="evidence" value="ECO:0007669"/>
    <property type="project" value="TreeGrafter"/>
</dbReference>
<evidence type="ECO:0000313" key="8">
    <source>
        <dbReference type="Proteomes" id="UP001289066"/>
    </source>
</evidence>
<keyword evidence="5" id="KW-0472">Membrane</keyword>
<evidence type="ECO:0000259" key="6">
    <source>
        <dbReference type="Pfam" id="PF09924"/>
    </source>
</evidence>
<accession>A0AAW9IWF9</accession>
<dbReference type="GO" id="GO:0055091">
    <property type="term" value="P:phospholipid homeostasis"/>
    <property type="evidence" value="ECO:0007669"/>
    <property type="project" value="TreeGrafter"/>
</dbReference>
<name>A0AAW9IWF9_CLOPF</name>
<evidence type="ECO:0000256" key="2">
    <source>
        <dbReference type="ARBA" id="ARBA00022475"/>
    </source>
</evidence>
<evidence type="ECO:0000313" key="7">
    <source>
        <dbReference type="EMBL" id="MDZ5034365.1"/>
    </source>
</evidence>
<protein>
    <submittedName>
        <fullName evidence="7">DUF2156 domain-containing protein</fullName>
    </submittedName>
</protein>
<dbReference type="InterPro" id="IPR024320">
    <property type="entry name" value="LPG_synthase_C"/>
</dbReference>
<evidence type="ECO:0000256" key="4">
    <source>
        <dbReference type="ARBA" id="ARBA00022989"/>
    </source>
</evidence>
<evidence type="ECO:0000256" key="3">
    <source>
        <dbReference type="ARBA" id="ARBA00022692"/>
    </source>
</evidence>
<feature type="domain" description="Phosphatidylglycerol lysyltransferase C-terminal" evidence="6">
    <location>
        <begin position="4"/>
        <end position="159"/>
    </location>
</feature>
<feature type="non-terminal residue" evidence="7">
    <location>
        <position position="1"/>
    </location>
</feature>
<comment type="subcellular location">
    <subcellularLocation>
        <location evidence="1">Cell membrane</location>
        <topology evidence="1">Multi-pass membrane protein</topology>
    </subcellularLocation>
</comment>
<keyword evidence="2" id="KW-1003">Cell membrane</keyword>
<sequence length="183" mass="21295">PFNKDFIAELREVSNEWLGERYEKGFSIGFFNEEYLSLDKMAVVKDENGKIKCFANLMPMYDSERSFSIDLMRYSNDAIIGTMDFLMINLIAYGKENDYKNFDIGMAPLANVGTSKYSFISEKIAAQICIHGQSFYSFTGLRSFKEKYTKQWVPKYLAYRKKSSLPFTMIQIIYLCHRKVKAS</sequence>
<organism evidence="7 8">
    <name type="scientific">Clostridium perfringens</name>
    <dbReference type="NCBI Taxonomy" id="1502"/>
    <lineage>
        <taxon>Bacteria</taxon>
        <taxon>Bacillati</taxon>
        <taxon>Bacillota</taxon>
        <taxon>Clostridia</taxon>
        <taxon>Eubacteriales</taxon>
        <taxon>Clostridiaceae</taxon>
        <taxon>Clostridium</taxon>
    </lineage>
</organism>
<dbReference type="PANTHER" id="PTHR34697">
    <property type="entry name" value="PHOSPHATIDYLGLYCEROL LYSYLTRANSFERASE"/>
    <property type="match status" value="1"/>
</dbReference>
<dbReference type="RefSeq" id="WP_322412842.1">
    <property type="nucleotide sequence ID" value="NZ_WNVG01000473.1"/>
</dbReference>
<dbReference type="EMBL" id="WNVG01000473">
    <property type="protein sequence ID" value="MDZ5034365.1"/>
    <property type="molecule type" value="Genomic_DNA"/>
</dbReference>
<keyword evidence="3" id="KW-0812">Transmembrane</keyword>
<dbReference type="Proteomes" id="UP001289066">
    <property type="component" value="Unassembled WGS sequence"/>
</dbReference>
<evidence type="ECO:0000256" key="1">
    <source>
        <dbReference type="ARBA" id="ARBA00004651"/>
    </source>
</evidence>
<dbReference type="PANTHER" id="PTHR34697:SF2">
    <property type="entry name" value="PHOSPHATIDYLGLYCEROL LYSYLTRANSFERASE"/>
    <property type="match status" value="1"/>
</dbReference>
<comment type="caution">
    <text evidence="7">The sequence shown here is derived from an EMBL/GenBank/DDBJ whole genome shotgun (WGS) entry which is preliminary data.</text>
</comment>
<proteinExistence type="predicted"/>
<dbReference type="InterPro" id="IPR051211">
    <property type="entry name" value="PG_lysyltransferase"/>
</dbReference>
<reference evidence="7" key="1">
    <citation type="submission" date="2019-11" db="EMBL/GenBank/DDBJ databases">
        <title>Characterization of Clostridium perfringens isolates from swine manure treated agricultural soils.</title>
        <authorList>
            <person name="Wushke S.T."/>
        </authorList>
    </citation>
    <scope>NUCLEOTIDE SEQUENCE</scope>
    <source>
        <strain evidence="7">X15</strain>
    </source>
</reference>
<dbReference type="Pfam" id="PF09924">
    <property type="entry name" value="LPG_synthase_C"/>
    <property type="match status" value="1"/>
</dbReference>
<evidence type="ECO:0000256" key="5">
    <source>
        <dbReference type="ARBA" id="ARBA00023136"/>
    </source>
</evidence>
<dbReference type="AlphaFoldDB" id="A0AAW9IWF9"/>
<gene>
    <name evidence="7" type="ORF">GNF81_16800</name>
</gene>